<evidence type="ECO:0000259" key="2">
    <source>
        <dbReference type="Pfam" id="PF20151"/>
    </source>
</evidence>
<evidence type="ECO:0000313" key="4">
    <source>
        <dbReference type="Proteomes" id="UP000807306"/>
    </source>
</evidence>
<dbReference type="AlphaFoldDB" id="A0A9P6E521"/>
<evidence type="ECO:0000313" key="3">
    <source>
        <dbReference type="EMBL" id="KAF9522698.1"/>
    </source>
</evidence>
<name>A0A9P6E521_9AGAR</name>
<sequence>MSALPSLPDIISLTVSRTRVTRYPVVACYTVLLYEFFLVFDQEYRLIYQSKWTLAKCLYLACRFIPILLWPANMYNFMNDHSLEACKPLAIISALSYIPFLALPQCTYVFRAWSITGRKVSLLWLFLGCLVAYLAILLWSATDKLTVSDAPFSLLPKAGCFRVTYRNQNPTTRAIFAALGLDSIVGAVLIHHYLNVRRSQGRLGKLIFNQDLFYFPFILLLNTATAVILTSPSRDLDRTALIVVLVMANITACRFILQIRELSQWPTEISELEQCSHQVREDLERMQMEPSGTLDEPALIPESPAVC</sequence>
<protein>
    <recommendedName>
        <fullName evidence="2">DUF6533 domain-containing protein</fullName>
    </recommendedName>
</protein>
<accession>A0A9P6E521</accession>
<feature type="transmembrane region" description="Helical" evidence="1">
    <location>
        <begin position="52"/>
        <end position="70"/>
    </location>
</feature>
<organism evidence="3 4">
    <name type="scientific">Crepidotus variabilis</name>
    <dbReference type="NCBI Taxonomy" id="179855"/>
    <lineage>
        <taxon>Eukaryota</taxon>
        <taxon>Fungi</taxon>
        <taxon>Dikarya</taxon>
        <taxon>Basidiomycota</taxon>
        <taxon>Agaricomycotina</taxon>
        <taxon>Agaricomycetes</taxon>
        <taxon>Agaricomycetidae</taxon>
        <taxon>Agaricales</taxon>
        <taxon>Agaricineae</taxon>
        <taxon>Crepidotaceae</taxon>
        <taxon>Crepidotus</taxon>
    </lineage>
</organism>
<proteinExistence type="predicted"/>
<feature type="domain" description="DUF6533" evidence="2">
    <location>
        <begin position="25"/>
        <end position="68"/>
    </location>
</feature>
<feature type="transmembrane region" description="Helical" evidence="1">
    <location>
        <begin position="20"/>
        <end position="40"/>
    </location>
</feature>
<feature type="transmembrane region" description="Helical" evidence="1">
    <location>
        <begin position="90"/>
        <end position="110"/>
    </location>
</feature>
<feature type="transmembrane region" description="Helical" evidence="1">
    <location>
        <begin position="212"/>
        <end position="233"/>
    </location>
</feature>
<evidence type="ECO:0000256" key="1">
    <source>
        <dbReference type="SAM" id="Phobius"/>
    </source>
</evidence>
<feature type="transmembrane region" description="Helical" evidence="1">
    <location>
        <begin position="239"/>
        <end position="257"/>
    </location>
</feature>
<dbReference type="OrthoDB" id="3251775at2759"/>
<feature type="transmembrane region" description="Helical" evidence="1">
    <location>
        <begin position="122"/>
        <end position="141"/>
    </location>
</feature>
<dbReference type="InterPro" id="IPR045340">
    <property type="entry name" value="DUF6533"/>
</dbReference>
<keyword evidence="1" id="KW-1133">Transmembrane helix</keyword>
<comment type="caution">
    <text evidence="3">The sequence shown here is derived from an EMBL/GenBank/DDBJ whole genome shotgun (WGS) entry which is preliminary data.</text>
</comment>
<dbReference type="EMBL" id="MU157937">
    <property type="protein sequence ID" value="KAF9522698.1"/>
    <property type="molecule type" value="Genomic_DNA"/>
</dbReference>
<dbReference type="Proteomes" id="UP000807306">
    <property type="component" value="Unassembled WGS sequence"/>
</dbReference>
<keyword evidence="1" id="KW-0472">Membrane</keyword>
<gene>
    <name evidence="3" type="ORF">CPB83DRAFT_91861</name>
</gene>
<feature type="transmembrane region" description="Helical" evidence="1">
    <location>
        <begin position="174"/>
        <end position="191"/>
    </location>
</feature>
<keyword evidence="1" id="KW-0812">Transmembrane</keyword>
<keyword evidence="4" id="KW-1185">Reference proteome</keyword>
<reference evidence="3" key="1">
    <citation type="submission" date="2020-11" db="EMBL/GenBank/DDBJ databases">
        <authorList>
            <consortium name="DOE Joint Genome Institute"/>
            <person name="Ahrendt S."/>
            <person name="Riley R."/>
            <person name="Andreopoulos W."/>
            <person name="Labutti K."/>
            <person name="Pangilinan J."/>
            <person name="Ruiz-Duenas F.J."/>
            <person name="Barrasa J.M."/>
            <person name="Sanchez-Garcia M."/>
            <person name="Camarero S."/>
            <person name="Miyauchi S."/>
            <person name="Serrano A."/>
            <person name="Linde D."/>
            <person name="Babiker R."/>
            <person name="Drula E."/>
            <person name="Ayuso-Fernandez I."/>
            <person name="Pacheco R."/>
            <person name="Padilla G."/>
            <person name="Ferreira P."/>
            <person name="Barriuso J."/>
            <person name="Kellner H."/>
            <person name="Castanera R."/>
            <person name="Alfaro M."/>
            <person name="Ramirez L."/>
            <person name="Pisabarro A.G."/>
            <person name="Kuo A."/>
            <person name="Tritt A."/>
            <person name="Lipzen A."/>
            <person name="He G."/>
            <person name="Yan M."/>
            <person name="Ng V."/>
            <person name="Cullen D."/>
            <person name="Martin F."/>
            <person name="Rosso M.-N."/>
            <person name="Henrissat B."/>
            <person name="Hibbett D."/>
            <person name="Martinez A.T."/>
            <person name="Grigoriev I.V."/>
        </authorList>
    </citation>
    <scope>NUCLEOTIDE SEQUENCE</scope>
    <source>
        <strain evidence="3">CBS 506.95</strain>
    </source>
</reference>
<dbReference type="Pfam" id="PF20151">
    <property type="entry name" value="DUF6533"/>
    <property type="match status" value="1"/>
</dbReference>